<evidence type="ECO:0008006" key="5">
    <source>
        <dbReference type="Google" id="ProtNLM"/>
    </source>
</evidence>
<proteinExistence type="predicted"/>
<dbReference type="Proteomes" id="UP001501508">
    <property type="component" value="Unassembled WGS sequence"/>
</dbReference>
<dbReference type="InterPro" id="IPR012373">
    <property type="entry name" value="Ferrdict_sens_TM"/>
</dbReference>
<comment type="caution">
    <text evidence="3">The sequence shown here is derived from an EMBL/GenBank/DDBJ whole genome shotgun (WGS) entry which is preliminary data.</text>
</comment>
<reference evidence="4" key="1">
    <citation type="journal article" date="2019" name="Int. J. Syst. Evol. Microbiol.">
        <title>The Global Catalogue of Microorganisms (GCM) 10K type strain sequencing project: providing services to taxonomists for standard genome sequencing and annotation.</title>
        <authorList>
            <consortium name="The Broad Institute Genomics Platform"/>
            <consortium name="The Broad Institute Genome Sequencing Center for Infectious Disease"/>
            <person name="Wu L."/>
            <person name="Ma J."/>
        </authorList>
    </citation>
    <scope>NUCLEOTIDE SEQUENCE [LARGE SCALE GENOMIC DNA]</scope>
    <source>
        <strain evidence="4">JCM 31920</strain>
    </source>
</reference>
<name>A0ABP8MB66_9BACT</name>
<evidence type="ECO:0000313" key="4">
    <source>
        <dbReference type="Proteomes" id="UP001501508"/>
    </source>
</evidence>
<dbReference type="EMBL" id="BAABEY010000036">
    <property type="protein sequence ID" value="GAA4447367.1"/>
    <property type="molecule type" value="Genomic_DNA"/>
</dbReference>
<gene>
    <name evidence="3" type="ORF">GCM10023091_42140</name>
</gene>
<dbReference type="Pfam" id="PF04773">
    <property type="entry name" value="FecR"/>
    <property type="match status" value="1"/>
</dbReference>
<dbReference type="Gene3D" id="2.60.120.1440">
    <property type="match status" value="1"/>
</dbReference>
<dbReference type="InterPro" id="IPR032508">
    <property type="entry name" value="FecR_C"/>
</dbReference>
<dbReference type="PIRSF" id="PIRSF018266">
    <property type="entry name" value="FecR"/>
    <property type="match status" value="1"/>
</dbReference>
<feature type="domain" description="FecR protein" evidence="1">
    <location>
        <begin position="129"/>
        <end position="216"/>
    </location>
</feature>
<dbReference type="Pfam" id="PF16344">
    <property type="entry name" value="FecR_C"/>
    <property type="match status" value="1"/>
</dbReference>
<protein>
    <recommendedName>
        <fullName evidence="5">FecR family protein</fullName>
    </recommendedName>
</protein>
<sequence>MDLRSISQLIEKYRAGKCTPEEKEILLYWFNTIDHEPANNDVDLSDPSIKKRIWEAVLSQRQNIPEKKPLIPVAGWWQATRLRLAAAAILLLLAIGGYFSSRQIFEQPPVRALSEADQSGWLTFRNNETQPLTLTLKDSSTVTLEPGSLLAYPSSFDSAQRLVRLEGTGTFDIMPDPGRPFLVYSKNIRTKVLGTSFTITSGADGSIEVAVHSGKVAVEKTAGRTRTRPEKVVLTPNRKVVFREPSESFVVGLVDQPQMLAPSSGAHQKEGTFTFDETRLAEVLEKIGNAYGVTIHLGNPQIADCPVTANLNDDNFYTKLEVIAAILNLTMEVRGDQVYLKGDGCKSILLY</sequence>
<dbReference type="Gene3D" id="3.55.50.30">
    <property type="match status" value="1"/>
</dbReference>
<dbReference type="InterPro" id="IPR006860">
    <property type="entry name" value="FecR"/>
</dbReference>
<dbReference type="PANTHER" id="PTHR30273">
    <property type="entry name" value="PERIPLASMIC SIGNAL SENSOR AND SIGMA FACTOR ACTIVATOR FECR-RELATED"/>
    <property type="match status" value="1"/>
</dbReference>
<accession>A0ABP8MB66</accession>
<evidence type="ECO:0000313" key="3">
    <source>
        <dbReference type="EMBL" id="GAA4447367.1"/>
    </source>
</evidence>
<organism evidence="3 4">
    <name type="scientific">Ravibacter arvi</name>
    <dbReference type="NCBI Taxonomy" id="2051041"/>
    <lineage>
        <taxon>Bacteria</taxon>
        <taxon>Pseudomonadati</taxon>
        <taxon>Bacteroidota</taxon>
        <taxon>Cytophagia</taxon>
        <taxon>Cytophagales</taxon>
        <taxon>Spirosomataceae</taxon>
        <taxon>Ravibacter</taxon>
    </lineage>
</organism>
<evidence type="ECO:0000259" key="2">
    <source>
        <dbReference type="Pfam" id="PF16344"/>
    </source>
</evidence>
<dbReference type="PANTHER" id="PTHR30273:SF2">
    <property type="entry name" value="PROTEIN FECR"/>
    <property type="match status" value="1"/>
</dbReference>
<keyword evidence="4" id="KW-1185">Reference proteome</keyword>
<feature type="domain" description="Protein FecR C-terminal" evidence="2">
    <location>
        <begin position="273"/>
        <end position="339"/>
    </location>
</feature>
<evidence type="ECO:0000259" key="1">
    <source>
        <dbReference type="Pfam" id="PF04773"/>
    </source>
</evidence>